<dbReference type="EMBL" id="LCSD01000005">
    <property type="protein sequence ID" value="KKW47815.1"/>
    <property type="molecule type" value="Genomic_DNA"/>
</dbReference>
<dbReference type="AlphaFoldDB" id="A0A0G1YXA8"/>
<keyword evidence="1" id="KW-0472">Membrane</keyword>
<evidence type="ECO:0000313" key="2">
    <source>
        <dbReference type="EMBL" id="KKW47815.1"/>
    </source>
</evidence>
<sequence length="160" mass="17876">MKDKDEFSPLEFHAEPVPHYHGDIVRQLFISTAALLLIGAPFYADSLRTELPFEIAGALLLVALAALANPHNRTIFMAGAVAAGVGLVIFETWALFSYHESTWMQFILREVVALAFLAGFYFSMKTVRAFVMHKVGKRDEAGEFDEREFDAVREDTTSMG</sequence>
<feature type="transmembrane region" description="Helical" evidence="1">
    <location>
        <begin position="106"/>
        <end position="124"/>
    </location>
</feature>
<evidence type="ECO:0000313" key="3">
    <source>
        <dbReference type="Proteomes" id="UP000034789"/>
    </source>
</evidence>
<comment type="caution">
    <text evidence="2">The sequence shown here is derived from an EMBL/GenBank/DDBJ whole genome shotgun (WGS) entry which is preliminary data.</text>
</comment>
<feature type="transmembrane region" description="Helical" evidence="1">
    <location>
        <begin position="51"/>
        <end position="68"/>
    </location>
</feature>
<keyword evidence="1" id="KW-0812">Transmembrane</keyword>
<organism evidence="2 3">
    <name type="scientific">Candidatus Kaiserbacteria bacterium GW2011_GWA2_58_9</name>
    <dbReference type="NCBI Taxonomy" id="1618672"/>
    <lineage>
        <taxon>Bacteria</taxon>
        <taxon>Candidatus Kaiseribacteriota</taxon>
    </lineage>
</organism>
<reference evidence="2 3" key="1">
    <citation type="journal article" date="2015" name="Nature">
        <title>rRNA introns, odd ribosomes, and small enigmatic genomes across a large radiation of phyla.</title>
        <authorList>
            <person name="Brown C.T."/>
            <person name="Hug L.A."/>
            <person name="Thomas B.C."/>
            <person name="Sharon I."/>
            <person name="Castelle C.J."/>
            <person name="Singh A."/>
            <person name="Wilkins M.J."/>
            <person name="Williams K.H."/>
            <person name="Banfield J.F."/>
        </authorList>
    </citation>
    <scope>NUCLEOTIDE SEQUENCE [LARGE SCALE GENOMIC DNA]</scope>
</reference>
<gene>
    <name evidence="2" type="ORF">UY98_C0005G0002</name>
</gene>
<dbReference type="Proteomes" id="UP000034789">
    <property type="component" value="Unassembled WGS sequence"/>
</dbReference>
<feature type="transmembrane region" description="Helical" evidence="1">
    <location>
        <begin position="74"/>
        <end position="94"/>
    </location>
</feature>
<evidence type="ECO:0000256" key="1">
    <source>
        <dbReference type="SAM" id="Phobius"/>
    </source>
</evidence>
<proteinExistence type="predicted"/>
<keyword evidence="1" id="KW-1133">Transmembrane helix</keyword>
<accession>A0A0G1YXA8</accession>
<protein>
    <submittedName>
        <fullName evidence="2">Uncharacterized protein</fullName>
    </submittedName>
</protein>
<name>A0A0G1YXA8_9BACT</name>